<feature type="region of interest" description="Disordered" evidence="6">
    <location>
        <begin position="342"/>
        <end position="373"/>
    </location>
</feature>
<feature type="compositionally biased region" description="Polar residues" evidence="6">
    <location>
        <begin position="250"/>
        <end position="267"/>
    </location>
</feature>
<dbReference type="InterPro" id="IPR036638">
    <property type="entry name" value="HLH_DNA-bd_sf"/>
</dbReference>
<feature type="compositionally biased region" description="Polar residues" evidence="6">
    <location>
        <begin position="357"/>
        <end position="373"/>
    </location>
</feature>
<evidence type="ECO:0000256" key="5">
    <source>
        <dbReference type="ARBA" id="ARBA00023242"/>
    </source>
</evidence>
<keyword evidence="9" id="KW-1185">Reference proteome</keyword>
<feature type="region of interest" description="Disordered" evidence="6">
    <location>
        <begin position="239"/>
        <end position="309"/>
    </location>
</feature>
<comment type="subcellular location">
    <subcellularLocation>
        <location evidence="1">Nucleus</location>
    </subcellularLocation>
</comment>
<evidence type="ECO:0000256" key="1">
    <source>
        <dbReference type="ARBA" id="ARBA00004123"/>
    </source>
</evidence>
<organism evidence="8 9">
    <name type="scientific">Dioscorea zingiberensis</name>
    <dbReference type="NCBI Taxonomy" id="325984"/>
    <lineage>
        <taxon>Eukaryota</taxon>
        <taxon>Viridiplantae</taxon>
        <taxon>Streptophyta</taxon>
        <taxon>Embryophyta</taxon>
        <taxon>Tracheophyta</taxon>
        <taxon>Spermatophyta</taxon>
        <taxon>Magnoliopsida</taxon>
        <taxon>Liliopsida</taxon>
        <taxon>Dioscoreales</taxon>
        <taxon>Dioscoreaceae</taxon>
        <taxon>Dioscorea</taxon>
    </lineage>
</organism>
<feature type="region of interest" description="Disordered" evidence="6">
    <location>
        <begin position="407"/>
        <end position="434"/>
    </location>
</feature>
<keyword evidence="4" id="KW-0804">Transcription</keyword>
<dbReference type="CDD" id="cd11445">
    <property type="entry name" value="bHLH_AtPIF_like"/>
    <property type="match status" value="1"/>
</dbReference>
<dbReference type="OrthoDB" id="690068at2759"/>
<dbReference type="Proteomes" id="UP001085076">
    <property type="component" value="Miscellaneous, Linkage group lg03"/>
</dbReference>
<reference evidence="8" key="2">
    <citation type="journal article" date="2022" name="Hortic Res">
        <title>The genome of Dioscorea zingiberensis sheds light on the biosynthesis, origin and evolution of the medicinally important diosgenin saponins.</title>
        <authorList>
            <person name="Li Y."/>
            <person name="Tan C."/>
            <person name="Li Z."/>
            <person name="Guo J."/>
            <person name="Li S."/>
            <person name="Chen X."/>
            <person name="Wang C."/>
            <person name="Dai X."/>
            <person name="Yang H."/>
            <person name="Song W."/>
            <person name="Hou L."/>
            <person name="Xu J."/>
            <person name="Tong Z."/>
            <person name="Xu A."/>
            <person name="Yuan X."/>
            <person name="Wang W."/>
            <person name="Yang Q."/>
            <person name="Chen L."/>
            <person name="Sun Z."/>
            <person name="Wang K."/>
            <person name="Pan B."/>
            <person name="Chen J."/>
            <person name="Bao Y."/>
            <person name="Liu F."/>
            <person name="Qi X."/>
            <person name="Gang D.R."/>
            <person name="Wen J."/>
            <person name="Li J."/>
        </authorList>
    </citation>
    <scope>NUCLEOTIDE SEQUENCE</scope>
    <source>
        <strain evidence="8">Dzin_1.0</strain>
    </source>
</reference>
<proteinExistence type="inferred from homology"/>
<dbReference type="FunFam" id="4.10.280.10:FF:000004">
    <property type="entry name" value="Basic helix-loop-helix transcription factor"/>
    <property type="match status" value="1"/>
</dbReference>
<evidence type="ECO:0000313" key="8">
    <source>
        <dbReference type="EMBL" id="KAJ0980041.1"/>
    </source>
</evidence>
<feature type="region of interest" description="Disordered" evidence="6">
    <location>
        <begin position="463"/>
        <end position="523"/>
    </location>
</feature>
<dbReference type="Gene3D" id="4.10.280.10">
    <property type="entry name" value="Helix-loop-helix DNA-binding domain"/>
    <property type="match status" value="1"/>
</dbReference>
<dbReference type="InterPro" id="IPR047265">
    <property type="entry name" value="PIF1-like_bHLH"/>
</dbReference>
<feature type="domain" description="BHLH" evidence="7">
    <location>
        <begin position="515"/>
        <end position="564"/>
    </location>
</feature>
<feature type="compositionally biased region" description="Acidic residues" evidence="6">
    <location>
        <begin position="484"/>
        <end position="497"/>
    </location>
</feature>
<name>A0A9D5HKV9_9LILI</name>
<evidence type="ECO:0000259" key="7">
    <source>
        <dbReference type="PROSITE" id="PS50888"/>
    </source>
</evidence>
<dbReference type="PROSITE" id="PS50888">
    <property type="entry name" value="BHLH"/>
    <property type="match status" value="1"/>
</dbReference>
<dbReference type="EMBL" id="JAGGNH010000003">
    <property type="protein sequence ID" value="KAJ0980041.1"/>
    <property type="molecule type" value="Genomic_DNA"/>
</dbReference>
<dbReference type="InterPro" id="IPR044273">
    <property type="entry name" value="PIF3-like"/>
</dbReference>
<dbReference type="GO" id="GO:0005634">
    <property type="term" value="C:nucleus"/>
    <property type="evidence" value="ECO:0007669"/>
    <property type="project" value="UniProtKB-SubCell"/>
</dbReference>
<dbReference type="GO" id="GO:0003700">
    <property type="term" value="F:DNA-binding transcription factor activity"/>
    <property type="evidence" value="ECO:0007669"/>
    <property type="project" value="InterPro"/>
</dbReference>
<dbReference type="AlphaFoldDB" id="A0A9D5HKV9"/>
<dbReference type="PANTHER" id="PTHR46807:SF1">
    <property type="entry name" value="TRANSCRIPTION FACTOR PIF3"/>
    <property type="match status" value="1"/>
</dbReference>
<dbReference type="SMART" id="SM00353">
    <property type="entry name" value="HLH"/>
    <property type="match status" value="1"/>
</dbReference>
<sequence>MQVAANPGHWMGTFGWASPHNIILFHFRLLPKILYDDGQPFLFTSSCFTGSAPRKQLQRLLCVMPLPQQLHNKTASEGKLGSTQSMMTNYSSDLTSFMPDNEFVELLWENGQIVLQGQSNRHRKSLFTNTASSVHLTKAQDKDGSQRVGRFEALDSVVNDLPPAVPSGVGLNTPQDDDMTPWMNYAIEDTLQNDFCAEFLSEFSGVDLNSLNANNTGFGLGSGGDSQNVVEHGHVARGVTGGGLEPGRIRTSQSFHLPQQCQTSLPVSKSRVGEFGDFGSTSTQQGHCSDILHPRPPKQGLSSSEPPRLASGLGGLMNFSHFSRPVSVLKPNLQCADRLRSNDKASTAGGGGPVESTLISSTSGVRNDSVTQGKTAAVTHDVVLRSSKNASLDGGASVRQSIPIHQEEALKNNKDNTNPSKITRPPDHSNHQSTSIATALGGKHATEKAPEAVLASSVCSGNNAGAAASNDPKPGSKRKSREGEEAEYQSEDVEDESVGLRKPPPARGTSGKRSRAAEVHNLSERRRRDRINERMRTLQELIPNCNKVDKASMLDEAIEYLKTLQLQVQIMSMGSGLCIPPMMLPPGMQHICAPPIGPYSTMAMGMGMGMGYGMGMLDMNGSAACPLIPQFPCTSLPGAPGLHGMPGSSNLQMVGIPGQGFPVPMPRPPQCASFSVLSGKPNTVPEVSGAEISPVSVPVADTVPSPNSKDRRHQIIIVDAPQKTSVDNSQIPASIKADNECVEHSTLVRMSDQTLHISGNDSINSLRKME</sequence>
<evidence type="ECO:0000256" key="6">
    <source>
        <dbReference type="SAM" id="MobiDB-lite"/>
    </source>
</evidence>
<dbReference type="GO" id="GO:0046983">
    <property type="term" value="F:protein dimerization activity"/>
    <property type="evidence" value="ECO:0007669"/>
    <property type="project" value="InterPro"/>
</dbReference>
<protein>
    <recommendedName>
        <fullName evidence="7">BHLH domain-containing protein</fullName>
    </recommendedName>
</protein>
<comment type="caution">
    <text evidence="8">The sequence shown here is derived from an EMBL/GenBank/DDBJ whole genome shotgun (WGS) entry which is preliminary data.</text>
</comment>
<evidence type="ECO:0000256" key="3">
    <source>
        <dbReference type="ARBA" id="ARBA00023015"/>
    </source>
</evidence>
<reference evidence="8" key="1">
    <citation type="submission" date="2021-03" db="EMBL/GenBank/DDBJ databases">
        <authorList>
            <person name="Li Z."/>
            <person name="Yang C."/>
        </authorList>
    </citation>
    <scope>NUCLEOTIDE SEQUENCE</scope>
    <source>
        <strain evidence="8">Dzin_1.0</strain>
        <tissue evidence="8">Leaf</tissue>
    </source>
</reference>
<dbReference type="PANTHER" id="PTHR46807">
    <property type="entry name" value="TRANSCRIPTION FACTOR PIF3"/>
    <property type="match status" value="1"/>
</dbReference>
<evidence type="ECO:0000256" key="2">
    <source>
        <dbReference type="ARBA" id="ARBA00005510"/>
    </source>
</evidence>
<keyword evidence="5" id="KW-0539">Nucleus</keyword>
<keyword evidence="3" id="KW-0805">Transcription regulation</keyword>
<dbReference type="Pfam" id="PF00010">
    <property type="entry name" value="HLH"/>
    <property type="match status" value="1"/>
</dbReference>
<gene>
    <name evidence="8" type="ORF">J5N97_015515</name>
</gene>
<dbReference type="InterPro" id="IPR011598">
    <property type="entry name" value="bHLH_dom"/>
</dbReference>
<evidence type="ECO:0000313" key="9">
    <source>
        <dbReference type="Proteomes" id="UP001085076"/>
    </source>
</evidence>
<dbReference type="SUPFAM" id="SSF47459">
    <property type="entry name" value="HLH, helix-loop-helix DNA-binding domain"/>
    <property type="match status" value="1"/>
</dbReference>
<accession>A0A9D5HKV9</accession>
<comment type="similarity">
    <text evidence="2">Belongs to the bHLH protein family.</text>
</comment>
<evidence type="ECO:0000256" key="4">
    <source>
        <dbReference type="ARBA" id="ARBA00023163"/>
    </source>
</evidence>